<dbReference type="KEGG" id="mlr:MELLADRAFT_61622"/>
<dbReference type="RefSeq" id="XP_007407813.1">
    <property type="nucleotide sequence ID" value="XM_007407751.1"/>
</dbReference>
<evidence type="ECO:0000313" key="2">
    <source>
        <dbReference type="Proteomes" id="UP000001072"/>
    </source>
</evidence>
<dbReference type="EMBL" id="GL883099">
    <property type="protein sequence ID" value="EGG08839.1"/>
    <property type="molecule type" value="Genomic_DNA"/>
</dbReference>
<keyword evidence="2" id="KW-1185">Reference proteome</keyword>
<reference evidence="2" key="1">
    <citation type="journal article" date="2011" name="Proc. Natl. Acad. Sci. U.S.A.">
        <title>Obligate biotrophy features unraveled by the genomic analysis of rust fungi.</title>
        <authorList>
            <person name="Duplessis S."/>
            <person name="Cuomo C.A."/>
            <person name="Lin Y.-C."/>
            <person name="Aerts A."/>
            <person name="Tisserant E."/>
            <person name="Veneault-Fourrey C."/>
            <person name="Joly D.L."/>
            <person name="Hacquard S."/>
            <person name="Amselem J."/>
            <person name="Cantarel B.L."/>
            <person name="Chiu R."/>
            <person name="Coutinho P.M."/>
            <person name="Feau N."/>
            <person name="Field M."/>
            <person name="Frey P."/>
            <person name="Gelhaye E."/>
            <person name="Goldberg J."/>
            <person name="Grabherr M.G."/>
            <person name="Kodira C.D."/>
            <person name="Kohler A."/>
            <person name="Kuees U."/>
            <person name="Lindquist E.A."/>
            <person name="Lucas S.M."/>
            <person name="Mago R."/>
            <person name="Mauceli E."/>
            <person name="Morin E."/>
            <person name="Murat C."/>
            <person name="Pangilinan J.L."/>
            <person name="Park R."/>
            <person name="Pearson M."/>
            <person name="Quesneville H."/>
            <person name="Rouhier N."/>
            <person name="Sakthikumar S."/>
            <person name="Salamov A.A."/>
            <person name="Schmutz J."/>
            <person name="Selles B."/>
            <person name="Shapiro H."/>
            <person name="Tanguay P."/>
            <person name="Tuskan G.A."/>
            <person name="Henrissat B."/>
            <person name="Van de Peer Y."/>
            <person name="Rouze P."/>
            <person name="Ellis J.G."/>
            <person name="Dodds P.N."/>
            <person name="Schein J.E."/>
            <person name="Zhong S."/>
            <person name="Hamelin R.C."/>
            <person name="Grigoriev I.V."/>
            <person name="Szabo L.J."/>
            <person name="Martin F."/>
        </authorList>
    </citation>
    <scope>NUCLEOTIDE SEQUENCE [LARGE SCALE GENOMIC DNA]</scope>
    <source>
        <strain evidence="2">98AG31 / pathotype 3-4-7</strain>
    </source>
</reference>
<dbReference type="AlphaFoldDB" id="F4RFN1"/>
<protein>
    <submittedName>
        <fullName evidence="1">Uncharacterized protein</fullName>
    </submittedName>
</protein>
<proteinExistence type="predicted"/>
<dbReference type="GeneID" id="18929757"/>
<dbReference type="HOGENOM" id="CLU_1635761_0_0_1"/>
<dbReference type="VEuPathDB" id="FungiDB:MELLADRAFT_61622"/>
<sequence length="162" mass="19356">MTDQVKSRVFGDQIQKYSQIMNNALSKYKVSDDLTDENYIEWSQSLMEVFRSLEFHNYFKIENYRKPALSDEEHEKTRFNLTTFVLHRLDSTNKVRTRNHLTDPKDACEIIYDPYVCWKFLKTYHNRVSKDKLEAVTRTLYACQISKTESLSVFVDKFENLV</sequence>
<dbReference type="OrthoDB" id="10462411at2759"/>
<evidence type="ECO:0000313" key="1">
    <source>
        <dbReference type="EMBL" id="EGG08839.1"/>
    </source>
</evidence>
<dbReference type="InParanoid" id="F4RFN1"/>
<accession>F4RFN1</accession>
<gene>
    <name evidence="1" type="ORF">MELLADRAFT_61622</name>
</gene>
<organism evidence="2">
    <name type="scientific">Melampsora larici-populina (strain 98AG31 / pathotype 3-4-7)</name>
    <name type="common">Poplar leaf rust fungus</name>
    <dbReference type="NCBI Taxonomy" id="747676"/>
    <lineage>
        <taxon>Eukaryota</taxon>
        <taxon>Fungi</taxon>
        <taxon>Dikarya</taxon>
        <taxon>Basidiomycota</taxon>
        <taxon>Pucciniomycotina</taxon>
        <taxon>Pucciniomycetes</taxon>
        <taxon>Pucciniales</taxon>
        <taxon>Melampsoraceae</taxon>
        <taxon>Melampsora</taxon>
    </lineage>
</organism>
<name>F4RFN1_MELLP</name>
<dbReference type="Proteomes" id="UP000001072">
    <property type="component" value="Unassembled WGS sequence"/>
</dbReference>